<name>A0A6J4H9Y1_9CHLR</name>
<feature type="compositionally biased region" description="Low complexity" evidence="1">
    <location>
        <begin position="333"/>
        <end position="345"/>
    </location>
</feature>
<sequence>TPRTRLETRAIPLANQTVTTTHWNAEIRQRVEGLEEHTVDRPLAAPRIAAPLEARWVAHGWAMELSGAPPGPNGAGWSVKEALLMRTYCASEDVVVTYDVDSQSLWLIETAPGGTGIAQWILEHVEELLVLARAIVRGSEANDLFRSLALRERAWLDPLLDPAAEQAPVQHSTPTTPKPEQRSIVSPTPVRERETVQPIQLMAAPVQARPPARSRVYAASKKVAQLASSMEQPVIEEPAQSERAMSGQHVYEETVDYDVSVGARSAVVAPEEHDVSSTSPSVVEEGEPIEASEVVEEPYIPTHDELSVAAVDDGGNSRIYDALDARTRSDMWSNESASAENPASPNDHDMAIGSTDEGTGTDSDPMAWEAVAPSDVPFAVSPPSRSTNTVEATWRLDEPEQEPEVEDVRWAANDPVHDIED</sequence>
<dbReference type="AlphaFoldDB" id="A0A6J4H9Y1"/>
<dbReference type="EMBL" id="CADCTR010000096">
    <property type="protein sequence ID" value="CAA9217637.1"/>
    <property type="molecule type" value="Genomic_DNA"/>
</dbReference>
<protein>
    <submittedName>
        <fullName evidence="2">Uncharacterized protein</fullName>
    </submittedName>
</protein>
<feature type="region of interest" description="Disordered" evidence="1">
    <location>
        <begin position="165"/>
        <end position="191"/>
    </location>
</feature>
<evidence type="ECO:0000256" key="1">
    <source>
        <dbReference type="SAM" id="MobiDB-lite"/>
    </source>
</evidence>
<feature type="non-terminal residue" evidence="2">
    <location>
        <position position="421"/>
    </location>
</feature>
<feature type="region of interest" description="Disordered" evidence="1">
    <location>
        <begin position="330"/>
        <end position="421"/>
    </location>
</feature>
<accession>A0A6J4H9Y1</accession>
<reference evidence="2" key="1">
    <citation type="submission" date="2020-02" db="EMBL/GenBank/DDBJ databases">
        <authorList>
            <person name="Meier V. D."/>
        </authorList>
    </citation>
    <scope>NUCLEOTIDE SEQUENCE</scope>
    <source>
        <strain evidence="2">AVDCRST_MAG93</strain>
    </source>
</reference>
<evidence type="ECO:0000313" key="2">
    <source>
        <dbReference type="EMBL" id="CAA9217637.1"/>
    </source>
</evidence>
<proteinExistence type="predicted"/>
<feature type="non-terminal residue" evidence="2">
    <location>
        <position position="1"/>
    </location>
</feature>
<organism evidence="2">
    <name type="scientific">uncultured Chloroflexia bacterium</name>
    <dbReference type="NCBI Taxonomy" id="1672391"/>
    <lineage>
        <taxon>Bacteria</taxon>
        <taxon>Bacillati</taxon>
        <taxon>Chloroflexota</taxon>
        <taxon>Chloroflexia</taxon>
        <taxon>environmental samples</taxon>
    </lineage>
</organism>
<gene>
    <name evidence="2" type="ORF">AVDCRST_MAG93-299</name>
</gene>